<evidence type="ECO:0000313" key="3">
    <source>
        <dbReference type="Proteomes" id="UP000275385"/>
    </source>
</evidence>
<feature type="region of interest" description="Disordered" evidence="1">
    <location>
        <begin position="352"/>
        <end position="380"/>
    </location>
</feature>
<feature type="region of interest" description="Disordered" evidence="1">
    <location>
        <begin position="268"/>
        <end position="306"/>
    </location>
</feature>
<dbReference type="AlphaFoldDB" id="A0A420Y003"/>
<feature type="region of interest" description="Disordered" evidence="1">
    <location>
        <begin position="62"/>
        <end position="146"/>
    </location>
</feature>
<feature type="compositionally biased region" description="Low complexity" evidence="1">
    <location>
        <begin position="360"/>
        <end position="376"/>
    </location>
</feature>
<proteinExistence type="predicted"/>
<keyword evidence="3" id="KW-1185">Reference proteome</keyword>
<protein>
    <submittedName>
        <fullName evidence="2">Uncharacterized protein</fullName>
    </submittedName>
</protein>
<evidence type="ECO:0000256" key="1">
    <source>
        <dbReference type="SAM" id="MobiDB-lite"/>
    </source>
</evidence>
<feature type="compositionally biased region" description="Low complexity" evidence="1">
    <location>
        <begin position="70"/>
        <end position="85"/>
    </location>
</feature>
<organism evidence="2 3">
    <name type="scientific">Coniochaeta pulveracea</name>
    <dbReference type="NCBI Taxonomy" id="177199"/>
    <lineage>
        <taxon>Eukaryota</taxon>
        <taxon>Fungi</taxon>
        <taxon>Dikarya</taxon>
        <taxon>Ascomycota</taxon>
        <taxon>Pezizomycotina</taxon>
        <taxon>Sordariomycetes</taxon>
        <taxon>Sordariomycetidae</taxon>
        <taxon>Coniochaetales</taxon>
        <taxon>Coniochaetaceae</taxon>
        <taxon>Coniochaeta</taxon>
    </lineage>
</organism>
<evidence type="ECO:0000313" key="2">
    <source>
        <dbReference type="EMBL" id="RKU41257.1"/>
    </source>
</evidence>
<comment type="caution">
    <text evidence="2">The sequence shown here is derived from an EMBL/GenBank/DDBJ whole genome shotgun (WGS) entry which is preliminary data.</text>
</comment>
<dbReference type="Proteomes" id="UP000275385">
    <property type="component" value="Unassembled WGS sequence"/>
</dbReference>
<gene>
    <name evidence="2" type="ORF">DL546_003905</name>
</gene>
<reference evidence="2 3" key="1">
    <citation type="submission" date="2018-08" db="EMBL/GenBank/DDBJ databases">
        <title>Draft genome of the lignicolous fungus Coniochaeta pulveracea.</title>
        <authorList>
            <person name="Borstlap C.J."/>
            <person name="De Witt R.N."/>
            <person name="Botha A."/>
            <person name="Volschenk H."/>
        </authorList>
    </citation>
    <scope>NUCLEOTIDE SEQUENCE [LARGE SCALE GENOMIC DNA]</scope>
    <source>
        <strain evidence="2 3">CAB683</strain>
    </source>
</reference>
<accession>A0A420Y003</accession>
<name>A0A420Y003_9PEZI</name>
<dbReference type="OrthoDB" id="5330919at2759"/>
<dbReference type="EMBL" id="QVQW01000079">
    <property type="protein sequence ID" value="RKU41257.1"/>
    <property type="molecule type" value="Genomic_DNA"/>
</dbReference>
<sequence length="714" mass="79192">MKPSHMDSLPNIDEATAPFSSLFSDHLDRAAIEATVPLADKTIFLAKDGQRYMFQRITETSADDVRTDRSVSNSSRRGSTHSSSSAAQYTSTHPLADARRQNGLPLETQPPNQATGRPRPASGASADSHRASARLPNEATTHAAATPRVVVENDIHGMANLDIRRFSATPFYDHTDGGVGAAEALTDLDPAPRLPIPQSPAQTPRLAHAHSSPAVNVQHGDRVIYDRTKAHSEGLHAGPAPLGRMIHPSHPNHNLSHDHESRRSLPSLMEHSSPVQYASPHVRASFSHSPSHRSPATAAHGPISQWPDDRIWSQERAPCPSGCTHGPRPAQARQYNIPAGEGHYDTQTPIVVDNPYLTPRGSNSSRSDGGSTGRDNVLPGEDVLYDGQVKMTQDLSSGLFQPATLKVFRNNLSHDLRFYCTTYRTASATSAAGYHTESHRMRGADAQLIPIYGYDQRYPNVLYITEHDNSSGTSLPANNIRPFGNFYQFAHFQDLCNLQAKLTGEKVVMDISSVKLVRLQRASGNRDNQTLFNVRVQLWHEEDVRGRRGSQSDVASFVTAGTALSGPLRSRQVPKSSRLMIYLGRLEEWITVFVTDDVEVTGDGQTMVRLRPRKEGWRRISRWPGVAAHREEKKGSDPAALDIHGQTMDPDVIHTYPLYETFDIDFETSSSQVNFIRKWGDLLKERRLQRESLERIEEDMRHTTMTGKAARTIW</sequence>